<dbReference type="RefSeq" id="WP_416204832.1">
    <property type="nucleotide sequence ID" value="NZ_JBBKTX010000003.1"/>
</dbReference>
<keyword evidence="4" id="KW-0812">Transmembrane</keyword>
<dbReference type="InterPro" id="IPR001082">
    <property type="entry name" value="Pilin"/>
</dbReference>
<sequence>MKTMQKGFTLIELMIVIAIIGILAAVAIPQYQSYIARSEVQTSLASLTGIQNATEDYFARYGILPATAGPIADYNGTDLTEAAYITFDNYDVTLAWPTAATSTDGDAVTATITFDNNASGLINGKYYTVSGTINGDALTLDWTVSATDLDTAYQPQM</sequence>
<evidence type="ECO:0000256" key="3">
    <source>
        <dbReference type="RuleBase" id="RU000389"/>
    </source>
</evidence>
<organism evidence="5 6">
    <name type="scientific">Oceanobacter antarcticus</name>
    <dbReference type="NCBI Taxonomy" id="3133425"/>
    <lineage>
        <taxon>Bacteria</taxon>
        <taxon>Pseudomonadati</taxon>
        <taxon>Pseudomonadota</taxon>
        <taxon>Gammaproteobacteria</taxon>
        <taxon>Oceanospirillales</taxon>
        <taxon>Oceanospirillaceae</taxon>
        <taxon>Oceanobacter</taxon>
    </lineage>
</organism>
<keyword evidence="6" id="KW-1185">Reference proteome</keyword>
<keyword evidence="2" id="KW-0488">Methylation</keyword>
<dbReference type="InterPro" id="IPR012902">
    <property type="entry name" value="N_methyl_site"/>
</dbReference>
<comment type="caution">
    <text evidence="5">The sequence shown here is derived from an EMBL/GenBank/DDBJ whole genome shotgun (WGS) entry which is preliminary data.</text>
</comment>
<keyword evidence="4" id="KW-1133">Transmembrane helix</keyword>
<dbReference type="NCBIfam" id="TIGR02532">
    <property type="entry name" value="IV_pilin_GFxxxE"/>
    <property type="match status" value="1"/>
</dbReference>
<evidence type="ECO:0000256" key="4">
    <source>
        <dbReference type="SAM" id="Phobius"/>
    </source>
</evidence>
<dbReference type="PANTHER" id="PTHR30093">
    <property type="entry name" value="GENERAL SECRETION PATHWAY PROTEIN G"/>
    <property type="match status" value="1"/>
</dbReference>
<reference evidence="5 6" key="1">
    <citation type="submission" date="2024-03" db="EMBL/GenBank/DDBJ databases">
        <title>High-quality draft genome sequence of Oceanobacter sp. wDCs-4.</title>
        <authorList>
            <person name="Dong C."/>
        </authorList>
    </citation>
    <scope>NUCLEOTIDE SEQUENCE [LARGE SCALE GENOMIC DNA]</scope>
    <source>
        <strain evidence="6">wDCs-4</strain>
    </source>
</reference>
<dbReference type="Pfam" id="PF00114">
    <property type="entry name" value="Pilin"/>
    <property type="match status" value="1"/>
</dbReference>
<evidence type="ECO:0000313" key="6">
    <source>
        <dbReference type="Proteomes" id="UP001620597"/>
    </source>
</evidence>
<gene>
    <name evidence="5" type="ORF">WG929_02955</name>
</gene>
<dbReference type="Pfam" id="PF07963">
    <property type="entry name" value="N_methyl"/>
    <property type="match status" value="1"/>
</dbReference>
<protein>
    <submittedName>
        <fullName evidence="5">Prepilin-type N-terminal cleavage/methylation domain-containing protein</fullName>
    </submittedName>
</protein>
<dbReference type="InterPro" id="IPR045584">
    <property type="entry name" value="Pilin-like"/>
</dbReference>
<dbReference type="SUPFAM" id="SSF54523">
    <property type="entry name" value="Pili subunits"/>
    <property type="match status" value="1"/>
</dbReference>
<dbReference type="Gene3D" id="3.30.700.10">
    <property type="entry name" value="Glycoprotein, Type 4 Pilin"/>
    <property type="match status" value="1"/>
</dbReference>
<dbReference type="PROSITE" id="PS00409">
    <property type="entry name" value="PROKAR_NTER_METHYL"/>
    <property type="match status" value="1"/>
</dbReference>
<name>A0ABW8NF03_9GAMM</name>
<keyword evidence="4" id="KW-0472">Membrane</keyword>
<keyword evidence="3" id="KW-0281">Fimbrium</keyword>
<evidence type="ECO:0000256" key="2">
    <source>
        <dbReference type="ARBA" id="ARBA00022481"/>
    </source>
</evidence>
<dbReference type="EMBL" id="JBBKTX010000003">
    <property type="protein sequence ID" value="MFK4751360.1"/>
    <property type="molecule type" value="Genomic_DNA"/>
</dbReference>
<proteinExistence type="inferred from homology"/>
<comment type="similarity">
    <text evidence="1 3">Belongs to the N-Me-Phe pilin family.</text>
</comment>
<feature type="transmembrane region" description="Helical" evidence="4">
    <location>
        <begin position="7"/>
        <end position="28"/>
    </location>
</feature>
<dbReference type="PANTHER" id="PTHR30093:SF34">
    <property type="entry name" value="PREPILIN PEPTIDASE-DEPENDENT PROTEIN D"/>
    <property type="match status" value="1"/>
</dbReference>
<evidence type="ECO:0000256" key="1">
    <source>
        <dbReference type="ARBA" id="ARBA00005233"/>
    </source>
</evidence>
<dbReference type="Proteomes" id="UP001620597">
    <property type="component" value="Unassembled WGS sequence"/>
</dbReference>
<evidence type="ECO:0000313" key="5">
    <source>
        <dbReference type="EMBL" id="MFK4751360.1"/>
    </source>
</evidence>
<accession>A0ABW8NF03</accession>